<name>A0A6L2N810_TANCI</name>
<reference evidence="1" key="1">
    <citation type="journal article" date="2019" name="Sci. Rep.">
        <title>Draft genome of Tanacetum cinerariifolium, the natural source of mosquito coil.</title>
        <authorList>
            <person name="Yamashiro T."/>
            <person name="Shiraishi A."/>
            <person name="Satake H."/>
            <person name="Nakayama K."/>
        </authorList>
    </citation>
    <scope>NUCLEOTIDE SEQUENCE</scope>
</reference>
<accession>A0A6L2N810</accession>
<gene>
    <name evidence="1" type="ORF">Tci_054301</name>
</gene>
<evidence type="ECO:0000313" key="1">
    <source>
        <dbReference type="EMBL" id="GEU82323.1"/>
    </source>
</evidence>
<dbReference type="AlphaFoldDB" id="A0A6L2N810"/>
<feature type="non-terminal residue" evidence="1">
    <location>
        <position position="1"/>
    </location>
</feature>
<dbReference type="GO" id="GO:0042795">
    <property type="term" value="P:snRNA transcription by RNA polymerase II"/>
    <property type="evidence" value="ECO:0007669"/>
    <property type="project" value="TreeGrafter"/>
</dbReference>
<comment type="caution">
    <text evidence="1">The sequence shown here is derived from an EMBL/GenBank/DDBJ whole genome shotgun (WGS) entry which is preliminary data.</text>
</comment>
<dbReference type="GO" id="GO:0042796">
    <property type="term" value="P:snRNA transcription by RNA polymerase III"/>
    <property type="evidence" value="ECO:0007669"/>
    <property type="project" value="TreeGrafter"/>
</dbReference>
<protein>
    <submittedName>
        <fullName evidence="1">Uncharacterized protein</fullName>
    </submittedName>
</protein>
<dbReference type="PANTHER" id="PTHR15131:SF3">
    <property type="entry name" value="SNRNA-ACTIVATING PROTEIN COMPLEX SUBUNIT 1"/>
    <property type="match status" value="1"/>
</dbReference>
<dbReference type="GO" id="GO:0019185">
    <property type="term" value="C:snRNA-activating protein complex"/>
    <property type="evidence" value="ECO:0007669"/>
    <property type="project" value="TreeGrafter"/>
</dbReference>
<dbReference type="GO" id="GO:0043565">
    <property type="term" value="F:sequence-specific DNA binding"/>
    <property type="evidence" value="ECO:0007669"/>
    <property type="project" value="TreeGrafter"/>
</dbReference>
<sequence>QLKRLKELVIDAKKENVGVVPVLVNTMLDRNVFLFGAVDLKEGSAEERVNELIDVQNARVQHANKRLFADTDIERYIHMDMGKEVDLESLKKMSIDYAMAKELAIKGAEKVIDTQDINHIAENQTLIGDVLGKTIADWNIHKEMFYQKTGLNKRQLLKNQSQVSKENIDAVELNEKSQEQDDGYVENDDHFIDELEQLLSS</sequence>
<dbReference type="PANTHER" id="PTHR15131">
    <property type="entry name" value="SMALL NUCLEAR RNA ACTIVATING COMPLEX, POLYPEPTIDE 1"/>
    <property type="match status" value="1"/>
</dbReference>
<dbReference type="Pfam" id="PF09808">
    <property type="entry name" value="SNAPC1"/>
    <property type="match status" value="1"/>
</dbReference>
<organism evidence="1">
    <name type="scientific">Tanacetum cinerariifolium</name>
    <name type="common">Dalmatian daisy</name>
    <name type="synonym">Chrysanthemum cinerariifolium</name>
    <dbReference type="NCBI Taxonomy" id="118510"/>
    <lineage>
        <taxon>Eukaryota</taxon>
        <taxon>Viridiplantae</taxon>
        <taxon>Streptophyta</taxon>
        <taxon>Embryophyta</taxon>
        <taxon>Tracheophyta</taxon>
        <taxon>Spermatophyta</taxon>
        <taxon>Magnoliopsida</taxon>
        <taxon>eudicotyledons</taxon>
        <taxon>Gunneridae</taxon>
        <taxon>Pentapetalae</taxon>
        <taxon>asterids</taxon>
        <taxon>campanulids</taxon>
        <taxon>Asterales</taxon>
        <taxon>Asteraceae</taxon>
        <taxon>Asteroideae</taxon>
        <taxon>Anthemideae</taxon>
        <taxon>Anthemidinae</taxon>
        <taxon>Tanacetum</taxon>
    </lineage>
</organism>
<proteinExistence type="predicted"/>
<dbReference type="EMBL" id="BKCJ010008457">
    <property type="protein sequence ID" value="GEU82323.1"/>
    <property type="molecule type" value="Genomic_DNA"/>
</dbReference>
<dbReference type="InterPro" id="IPR019188">
    <property type="entry name" value="SNAPC1"/>
</dbReference>